<dbReference type="Pfam" id="PF13561">
    <property type="entry name" value="adh_short_C2"/>
    <property type="match status" value="1"/>
</dbReference>
<dbReference type="AlphaFoldDB" id="A0A160T222"/>
<dbReference type="EMBL" id="LN890655">
    <property type="protein sequence ID" value="CUS03259.2"/>
    <property type="molecule type" value="Genomic_DNA"/>
</dbReference>
<organism evidence="3 4">
    <name type="scientific">Candidatus Promineifilum breve</name>
    <dbReference type="NCBI Taxonomy" id="1806508"/>
    <lineage>
        <taxon>Bacteria</taxon>
        <taxon>Bacillati</taxon>
        <taxon>Chloroflexota</taxon>
        <taxon>Ardenticatenia</taxon>
        <taxon>Candidatus Promineifilales</taxon>
        <taxon>Candidatus Promineifilaceae</taxon>
        <taxon>Candidatus Promineifilum</taxon>
    </lineage>
</organism>
<dbReference type="OrthoDB" id="9779552at2"/>
<gene>
    <name evidence="3" type="ORF">CFX0092_A1381</name>
</gene>
<dbReference type="Proteomes" id="UP000215027">
    <property type="component" value="Chromosome I"/>
</dbReference>
<evidence type="ECO:0000313" key="3">
    <source>
        <dbReference type="EMBL" id="CUS03259.2"/>
    </source>
</evidence>
<keyword evidence="4" id="KW-1185">Reference proteome</keyword>
<dbReference type="NCBIfam" id="NF005559">
    <property type="entry name" value="PRK07231.1"/>
    <property type="match status" value="1"/>
</dbReference>
<evidence type="ECO:0000256" key="1">
    <source>
        <dbReference type="ARBA" id="ARBA00006484"/>
    </source>
</evidence>
<dbReference type="CDD" id="cd05233">
    <property type="entry name" value="SDR_c"/>
    <property type="match status" value="1"/>
</dbReference>
<dbReference type="FunFam" id="3.40.50.720:FF:000084">
    <property type="entry name" value="Short-chain dehydrogenase reductase"/>
    <property type="match status" value="1"/>
</dbReference>
<evidence type="ECO:0000313" key="4">
    <source>
        <dbReference type="Proteomes" id="UP000215027"/>
    </source>
</evidence>
<comment type="similarity">
    <text evidence="1">Belongs to the short-chain dehydrogenases/reductases (SDR) family.</text>
</comment>
<protein>
    <submittedName>
        <fullName evidence="3">3-oxoacyl-[acyl-carrier-protein] reductase</fullName>
    </submittedName>
</protein>
<evidence type="ECO:0000256" key="2">
    <source>
        <dbReference type="ARBA" id="ARBA00023002"/>
    </source>
</evidence>
<dbReference type="Gene3D" id="3.40.50.720">
    <property type="entry name" value="NAD(P)-binding Rossmann-like Domain"/>
    <property type="match status" value="1"/>
</dbReference>
<dbReference type="PROSITE" id="PS00061">
    <property type="entry name" value="ADH_SHORT"/>
    <property type="match status" value="1"/>
</dbReference>
<dbReference type="PANTHER" id="PTHR42760:SF133">
    <property type="entry name" value="3-OXOACYL-[ACYL-CARRIER-PROTEIN] REDUCTASE"/>
    <property type="match status" value="1"/>
</dbReference>
<name>A0A160T222_9CHLR</name>
<dbReference type="GO" id="GO:0016616">
    <property type="term" value="F:oxidoreductase activity, acting on the CH-OH group of donors, NAD or NADP as acceptor"/>
    <property type="evidence" value="ECO:0007669"/>
    <property type="project" value="TreeGrafter"/>
</dbReference>
<proteinExistence type="inferred from homology"/>
<reference evidence="3" key="1">
    <citation type="submission" date="2016-01" db="EMBL/GenBank/DDBJ databases">
        <authorList>
            <person name="Mcilroy J.S."/>
            <person name="Karst M S."/>
            <person name="Albertsen M."/>
        </authorList>
    </citation>
    <scope>NUCLEOTIDE SEQUENCE</scope>
    <source>
        <strain evidence="3">Cfx-K</strain>
    </source>
</reference>
<keyword evidence="2" id="KW-0560">Oxidoreductase</keyword>
<dbReference type="GO" id="GO:0048038">
    <property type="term" value="F:quinone binding"/>
    <property type="evidence" value="ECO:0007669"/>
    <property type="project" value="TreeGrafter"/>
</dbReference>
<dbReference type="SUPFAM" id="SSF51735">
    <property type="entry name" value="NAD(P)-binding Rossmann-fold domains"/>
    <property type="match status" value="1"/>
</dbReference>
<dbReference type="PRINTS" id="PR00081">
    <property type="entry name" value="GDHRDH"/>
</dbReference>
<dbReference type="PRINTS" id="PR00080">
    <property type="entry name" value="SDRFAMILY"/>
</dbReference>
<dbReference type="PANTHER" id="PTHR42760">
    <property type="entry name" value="SHORT-CHAIN DEHYDROGENASES/REDUCTASES FAMILY MEMBER"/>
    <property type="match status" value="1"/>
</dbReference>
<sequence length="260" mass="27358">MKLDGKKAIVTGGAAGIGRSIALAFADEGADVVIADVQTQKAKAVADLIRGKGRNATVITCDVGDSQGVAEMVQAAFTTLGGLDILVNNASVISSGVFWEVDDESWNRIIRTNLSSVFYCTRAAARLMIAQATGGAIVNLSSIHATLSEPNAGPYTASKGGVEAMSRTMATELAPYRIRVNCLAPGATYSELTTPMYTEAVKAALFQRVPMKEIAQPEWIASGAVFLASDDSRYMTGQVLTIDGGYTMDGSLPGAEYWTE</sequence>
<dbReference type="GO" id="GO:0006633">
    <property type="term" value="P:fatty acid biosynthetic process"/>
    <property type="evidence" value="ECO:0007669"/>
    <property type="project" value="TreeGrafter"/>
</dbReference>
<dbReference type="InterPro" id="IPR036291">
    <property type="entry name" value="NAD(P)-bd_dom_sf"/>
</dbReference>
<accession>A0A160T222</accession>
<dbReference type="KEGG" id="pbf:CFX0092_A1381"/>
<dbReference type="InterPro" id="IPR002347">
    <property type="entry name" value="SDR_fam"/>
</dbReference>
<dbReference type="RefSeq" id="WP_095042780.1">
    <property type="nucleotide sequence ID" value="NZ_LN890655.1"/>
</dbReference>
<dbReference type="InterPro" id="IPR020904">
    <property type="entry name" value="Sc_DH/Rdtase_CS"/>
</dbReference>
<dbReference type="NCBIfam" id="NF009466">
    <property type="entry name" value="PRK12826.1-2"/>
    <property type="match status" value="1"/>
</dbReference>